<dbReference type="RefSeq" id="WP_377355916.1">
    <property type="nucleotide sequence ID" value="NZ_JBHTCM010000004.1"/>
</dbReference>
<evidence type="ECO:0000259" key="5">
    <source>
        <dbReference type="Pfam" id="PF03865"/>
    </source>
</evidence>
<keyword evidence="4" id="KW-0732">Signal</keyword>
<keyword evidence="1" id="KW-1134">Transmembrane beta strand</keyword>
<dbReference type="InterPro" id="IPR051544">
    <property type="entry name" value="TPS_OM_transporter"/>
</dbReference>
<proteinExistence type="predicted"/>
<keyword evidence="8" id="KW-1185">Reference proteome</keyword>
<feature type="domain" description="Polypeptide-transport-associated ShlB-type" evidence="6">
    <location>
        <begin position="76"/>
        <end position="139"/>
    </location>
</feature>
<keyword evidence="1" id="KW-0472">Membrane</keyword>
<reference evidence="8" key="1">
    <citation type="journal article" date="2019" name="Int. J. Syst. Evol. Microbiol.">
        <title>The Global Catalogue of Microorganisms (GCM) 10K type strain sequencing project: providing services to taxonomists for standard genome sequencing and annotation.</title>
        <authorList>
            <consortium name="The Broad Institute Genomics Platform"/>
            <consortium name="The Broad Institute Genome Sequencing Center for Infectious Disease"/>
            <person name="Wu L."/>
            <person name="Ma J."/>
        </authorList>
    </citation>
    <scope>NUCLEOTIDE SEQUENCE [LARGE SCALE GENOMIC DNA]</scope>
    <source>
        <strain evidence="8">CGMCC 1.16275</strain>
    </source>
</reference>
<evidence type="ECO:0000256" key="3">
    <source>
        <dbReference type="ARBA" id="ARBA00023237"/>
    </source>
</evidence>
<evidence type="ECO:0000259" key="6">
    <source>
        <dbReference type="Pfam" id="PF08479"/>
    </source>
</evidence>
<dbReference type="Pfam" id="PF03865">
    <property type="entry name" value="ShlB"/>
    <property type="match status" value="1"/>
</dbReference>
<evidence type="ECO:0000256" key="4">
    <source>
        <dbReference type="SAM" id="SignalP"/>
    </source>
</evidence>
<sequence length="566" mass="60037">MQIRKIALAAAAMLMTGASQVALGQDAGQILRDVERNIPKAPPPTPSVPGLAPAMPDDDFLKDGQTVRVTGFRIQSSLIPEKELAAQLADYVGRDCTLGDLKEAAARISRYYAKRDLLARAVLPRQSLEGGIVTIQVLEARMGRVKIDPSSNTRLDPARAEAFIHARNPAGDAVRPGAIAAGVTNLGIIPGMQAIGILDAGEEEGTTDVILKMQEPPLVTGLLVLDNNSASEIGRARALGIVTMTDASGFGEQASLIAQVTKSSRYGQFSAGAPFMDGAFWLEGSGAALTYDIPRSVNTTQPAGNAQTAGLTARWLGLQASGEPVNLSVGVEHKWTSDKVGGLTTASNRLAALTFSARRVMRDQWQGGGAFILDGAVKIGNVDLSGNASNKALDRATADTQGNYAKVTLSAARRQALWQGGDLQITLSGQLASKNLNSAEQFSLGGLNGTRGYPVNAGSGDQGAMLGVELGHMLRDDLRGAIFWDGGLIEQHKERWTGWEGLGSPHNTYFQHNVGASVQWQLIDNLQLKTTLAKRVGPDAGRGLDLRVANERRSELRAWIQLVLTV</sequence>
<feature type="domain" description="Haemolysin activator HlyB C-terminal" evidence="5">
    <location>
        <begin position="205"/>
        <end position="494"/>
    </location>
</feature>
<dbReference type="PANTHER" id="PTHR34597:SF1">
    <property type="entry name" value="HEME_HEMOPEXIN TRANSPORTER PROTEIN HUXB"/>
    <property type="match status" value="1"/>
</dbReference>
<comment type="caution">
    <text evidence="7">The sequence shown here is derived from an EMBL/GenBank/DDBJ whole genome shotgun (WGS) entry which is preliminary data.</text>
</comment>
<feature type="chain" id="PRO_5046125370" evidence="4">
    <location>
        <begin position="22"/>
        <end position="566"/>
    </location>
</feature>
<dbReference type="EMBL" id="JBHTCM010000004">
    <property type="protein sequence ID" value="MFC7331870.1"/>
    <property type="molecule type" value="Genomic_DNA"/>
</dbReference>
<evidence type="ECO:0000313" key="7">
    <source>
        <dbReference type="EMBL" id="MFC7331870.1"/>
    </source>
</evidence>
<accession>A0ABW2KR71</accession>
<dbReference type="Proteomes" id="UP001596456">
    <property type="component" value="Unassembled WGS sequence"/>
</dbReference>
<name>A0ABW2KR71_9PROT</name>
<protein>
    <submittedName>
        <fullName evidence="7">ShlB/FhaC/HecB family hemolysin secretion/activation protein</fullName>
    </submittedName>
</protein>
<keyword evidence="3" id="KW-0998">Cell outer membrane</keyword>
<organism evidence="7 8">
    <name type="scientific">Rhodocista pekingensis</name>
    <dbReference type="NCBI Taxonomy" id="201185"/>
    <lineage>
        <taxon>Bacteria</taxon>
        <taxon>Pseudomonadati</taxon>
        <taxon>Pseudomonadota</taxon>
        <taxon>Alphaproteobacteria</taxon>
        <taxon>Rhodospirillales</taxon>
        <taxon>Azospirillaceae</taxon>
        <taxon>Rhodocista</taxon>
    </lineage>
</organism>
<dbReference type="Gene3D" id="3.10.20.310">
    <property type="entry name" value="membrane protein fhac"/>
    <property type="match status" value="1"/>
</dbReference>
<dbReference type="Gene3D" id="2.40.160.50">
    <property type="entry name" value="membrane protein fhac: a member of the omp85/tpsb transporter family"/>
    <property type="match status" value="1"/>
</dbReference>
<feature type="signal peptide" evidence="4">
    <location>
        <begin position="1"/>
        <end position="21"/>
    </location>
</feature>
<evidence type="ECO:0000256" key="2">
    <source>
        <dbReference type="ARBA" id="ARBA00022692"/>
    </source>
</evidence>
<dbReference type="InterPro" id="IPR005565">
    <property type="entry name" value="Hemolysn_activator_HlyB_C"/>
</dbReference>
<evidence type="ECO:0000256" key="1">
    <source>
        <dbReference type="ARBA" id="ARBA00022452"/>
    </source>
</evidence>
<evidence type="ECO:0000313" key="8">
    <source>
        <dbReference type="Proteomes" id="UP001596456"/>
    </source>
</evidence>
<gene>
    <name evidence="7" type="ORF">ACFQPS_01720</name>
</gene>
<dbReference type="InterPro" id="IPR013686">
    <property type="entry name" value="Polypept-transport_assoc_ShlB"/>
</dbReference>
<dbReference type="PANTHER" id="PTHR34597">
    <property type="entry name" value="SLR1661 PROTEIN"/>
    <property type="match status" value="1"/>
</dbReference>
<keyword evidence="2" id="KW-0812">Transmembrane</keyword>
<dbReference type="Pfam" id="PF08479">
    <property type="entry name" value="POTRA_2"/>
    <property type="match status" value="1"/>
</dbReference>